<gene>
    <name evidence="1" type="ORF">PSA21_313</name>
</gene>
<organism evidence="1 2">
    <name type="scientific">Pseudomonas phage Psa21</name>
    <dbReference type="NCBI Taxonomy" id="2530023"/>
    <lineage>
        <taxon>Viruses</taxon>
        <taxon>Duplodnaviria</taxon>
        <taxon>Heunggongvirae</taxon>
        <taxon>Uroviricota</taxon>
        <taxon>Caudoviricetes</taxon>
        <taxon>Chimalliviridae</taxon>
        <taxon>Tepukevirus</taxon>
        <taxon>Tepukevirus Psa21</taxon>
    </lineage>
</organism>
<dbReference type="Proteomes" id="UP000294134">
    <property type="component" value="Segment"/>
</dbReference>
<proteinExistence type="predicted"/>
<accession>A0A481W4Q1</accession>
<reference evidence="1 2" key="1">
    <citation type="submission" date="2019-02" db="EMBL/GenBank/DDBJ databases">
        <authorList>
            <person name="Frampton R.A."/>
            <person name="Wojtus J.K."/>
            <person name="Fineran P.C."/>
            <person name="Hendrickson H.L."/>
        </authorList>
    </citation>
    <scope>NUCLEOTIDE SEQUENCE [LARGE SCALE GENOMIC DNA]</scope>
</reference>
<dbReference type="EMBL" id="MK552327">
    <property type="protein sequence ID" value="QBJ02839.1"/>
    <property type="molecule type" value="Genomic_DNA"/>
</dbReference>
<evidence type="ECO:0000313" key="1">
    <source>
        <dbReference type="EMBL" id="QBJ02839.1"/>
    </source>
</evidence>
<sequence length="104" mass="12234">MHDSSVIHPFFKNKPKQKKKKYAVSSVYIRGATSYLIDAIRCLPPEVYPRTAEIIAILQEPRSGSSIVRIDHKKTWFLRRPYETILVTDYLHTTIYEVKHFLDK</sequence>
<evidence type="ECO:0000313" key="2">
    <source>
        <dbReference type="Proteomes" id="UP000294134"/>
    </source>
</evidence>
<keyword evidence="2" id="KW-1185">Reference proteome</keyword>
<protein>
    <submittedName>
        <fullName evidence="1">Uncharacterized protein</fullName>
    </submittedName>
</protein>
<name>A0A481W4Q1_9CAUD</name>